<evidence type="ECO:0000259" key="7">
    <source>
        <dbReference type="Pfam" id="PF12698"/>
    </source>
</evidence>
<sequence length="234" mass="25841">MKAIYLRELRACFTNMTGCVFIAVVTFFIGIYFMANNLYYGYPQFSYALLNGIVVFLVAVPILTMRSMAEERRSRTDQLLLTAPVSLTGVVLGKYFSMLTVLAIPMGLFCLCPLIIAANGTGQLASDYASILAFFLMGCVFVAVGMFLSALTESQVIAAVGTFAALLVLYLWDDLMEFLPDVLSGVLSRFSFSSVLYNFAYYSVFDVGGVVLYLSLAGLFVFLTVQVLQKRRWG</sequence>
<reference evidence="8" key="2">
    <citation type="submission" date="2021-04" db="EMBL/GenBank/DDBJ databases">
        <authorList>
            <person name="Gilroy R."/>
        </authorList>
    </citation>
    <scope>NUCLEOTIDE SEQUENCE</scope>
    <source>
        <strain evidence="8">CHK186-1790</strain>
    </source>
</reference>
<evidence type="ECO:0000256" key="5">
    <source>
        <dbReference type="ARBA" id="ARBA00023136"/>
    </source>
</evidence>
<feature type="transmembrane region" description="Helical" evidence="6">
    <location>
        <begin position="128"/>
        <end position="148"/>
    </location>
</feature>
<dbReference type="AlphaFoldDB" id="A0A9D2T0J9"/>
<feature type="transmembrane region" description="Helical" evidence="6">
    <location>
        <begin position="45"/>
        <end position="65"/>
    </location>
</feature>
<reference evidence="8" key="1">
    <citation type="journal article" date="2021" name="PeerJ">
        <title>Extensive microbial diversity within the chicken gut microbiome revealed by metagenomics and culture.</title>
        <authorList>
            <person name="Gilroy R."/>
            <person name="Ravi A."/>
            <person name="Getino M."/>
            <person name="Pursley I."/>
            <person name="Horton D.L."/>
            <person name="Alikhan N.F."/>
            <person name="Baker D."/>
            <person name="Gharbi K."/>
            <person name="Hall N."/>
            <person name="Watson M."/>
            <person name="Adriaenssens E.M."/>
            <person name="Foster-Nyarko E."/>
            <person name="Jarju S."/>
            <person name="Secka A."/>
            <person name="Antonio M."/>
            <person name="Oren A."/>
            <person name="Chaudhuri R.R."/>
            <person name="La Ragione R."/>
            <person name="Hildebrand F."/>
            <person name="Pallen M.J."/>
        </authorList>
    </citation>
    <scope>NUCLEOTIDE SEQUENCE</scope>
    <source>
        <strain evidence="8">CHK186-1790</strain>
    </source>
</reference>
<dbReference type="InterPro" id="IPR051449">
    <property type="entry name" value="ABC-2_transporter_component"/>
</dbReference>
<dbReference type="EMBL" id="DWWJ01000110">
    <property type="protein sequence ID" value="HJC41159.1"/>
    <property type="molecule type" value="Genomic_DNA"/>
</dbReference>
<proteinExistence type="predicted"/>
<dbReference type="GO" id="GO:0140359">
    <property type="term" value="F:ABC-type transporter activity"/>
    <property type="evidence" value="ECO:0007669"/>
    <property type="project" value="InterPro"/>
</dbReference>
<feature type="domain" description="ABC-2 type transporter transmembrane" evidence="7">
    <location>
        <begin position="39"/>
        <end position="223"/>
    </location>
</feature>
<feature type="transmembrane region" description="Helical" evidence="6">
    <location>
        <begin position="95"/>
        <end position="116"/>
    </location>
</feature>
<evidence type="ECO:0000313" key="8">
    <source>
        <dbReference type="EMBL" id="HJC41159.1"/>
    </source>
</evidence>
<dbReference type="Proteomes" id="UP000823882">
    <property type="component" value="Unassembled WGS sequence"/>
</dbReference>
<protein>
    <submittedName>
        <fullName evidence="8">ABC transporter permease</fullName>
    </submittedName>
</protein>
<comment type="subcellular location">
    <subcellularLocation>
        <location evidence="1">Cell membrane</location>
        <topology evidence="1">Multi-pass membrane protein</topology>
    </subcellularLocation>
</comment>
<name>A0A9D2T0J9_9FIRM</name>
<evidence type="ECO:0000256" key="4">
    <source>
        <dbReference type="ARBA" id="ARBA00022989"/>
    </source>
</evidence>
<evidence type="ECO:0000256" key="2">
    <source>
        <dbReference type="ARBA" id="ARBA00022475"/>
    </source>
</evidence>
<evidence type="ECO:0000313" key="9">
    <source>
        <dbReference type="Proteomes" id="UP000823882"/>
    </source>
</evidence>
<feature type="transmembrane region" description="Helical" evidence="6">
    <location>
        <begin position="155"/>
        <end position="172"/>
    </location>
</feature>
<feature type="transmembrane region" description="Helical" evidence="6">
    <location>
        <begin position="12"/>
        <end position="33"/>
    </location>
</feature>
<organism evidence="8 9">
    <name type="scientific">Candidatus Intestinimonas pullistercoris</name>
    <dbReference type="NCBI Taxonomy" id="2838623"/>
    <lineage>
        <taxon>Bacteria</taxon>
        <taxon>Bacillati</taxon>
        <taxon>Bacillota</taxon>
        <taxon>Clostridia</taxon>
        <taxon>Eubacteriales</taxon>
        <taxon>Intestinimonas</taxon>
    </lineage>
</organism>
<accession>A0A9D2T0J9</accession>
<evidence type="ECO:0000256" key="3">
    <source>
        <dbReference type="ARBA" id="ARBA00022692"/>
    </source>
</evidence>
<dbReference type="GO" id="GO:0005886">
    <property type="term" value="C:plasma membrane"/>
    <property type="evidence" value="ECO:0007669"/>
    <property type="project" value="UniProtKB-SubCell"/>
</dbReference>
<keyword evidence="4 6" id="KW-1133">Transmembrane helix</keyword>
<gene>
    <name evidence="8" type="ORF">H9701_06365</name>
</gene>
<evidence type="ECO:0000256" key="1">
    <source>
        <dbReference type="ARBA" id="ARBA00004651"/>
    </source>
</evidence>
<keyword evidence="3 6" id="KW-0812">Transmembrane</keyword>
<keyword evidence="5 6" id="KW-0472">Membrane</keyword>
<dbReference type="Pfam" id="PF12698">
    <property type="entry name" value="ABC2_membrane_3"/>
    <property type="match status" value="1"/>
</dbReference>
<comment type="caution">
    <text evidence="8">The sequence shown here is derived from an EMBL/GenBank/DDBJ whole genome shotgun (WGS) entry which is preliminary data.</text>
</comment>
<dbReference type="InterPro" id="IPR013525">
    <property type="entry name" value="ABC2_TM"/>
</dbReference>
<evidence type="ECO:0000256" key="6">
    <source>
        <dbReference type="SAM" id="Phobius"/>
    </source>
</evidence>
<dbReference type="PANTHER" id="PTHR30294:SF29">
    <property type="entry name" value="MULTIDRUG ABC TRANSPORTER PERMEASE YBHS-RELATED"/>
    <property type="match status" value="1"/>
</dbReference>
<dbReference type="PANTHER" id="PTHR30294">
    <property type="entry name" value="MEMBRANE COMPONENT OF ABC TRANSPORTER YHHJ-RELATED"/>
    <property type="match status" value="1"/>
</dbReference>
<keyword evidence="2" id="KW-1003">Cell membrane</keyword>
<feature type="transmembrane region" description="Helical" evidence="6">
    <location>
        <begin position="199"/>
        <end position="225"/>
    </location>
</feature>